<evidence type="ECO:0000256" key="13">
    <source>
        <dbReference type="ARBA" id="ARBA00023180"/>
    </source>
</evidence>
<dbReference type="PANTHER" id="PTHR46300">
    <property type="entry name" value="P450, PUTATIVE (EUROFUNG)-RELATED-RELATED"/>
    <property type="match status" value="1"/>
</dbReference>
<evidence type="ECO:0000256" key="1">
    <source>
        <dbReference type="ARBA" id="ARBA00001971"/>
    </source>
</evidence>
<feature type="binding site" description="axial binding residue" evidence="14">
    <location>
        <position position="438"/>
    </location>
    <ligand>
        <name>heme</name>
        <dbReference type="ChEBI" id="CHEBI:30413"/>
    </ligand>
    <ligandPart>
        <name>Fe</name>
        <dbReference type="ChEBI" id="CHEBI:18248"/>
    </ligandPart>
</feature>
<evidence type="ECO:0000256" key="5">
    <source>
        <dbReference type="ARBA" id="ARBA00022617"/>
    </source>
</evidence>
<evidence type="ECO:0000313" key="15">
    <source>
        <dbReference type="EMBL" id="THU89650.1"/>
    </source>
</evidence>
<evidence type="ECO:0000256" key="9">
    <source>
        <dbReference type="ARBA" id="ARBA00023002"/>
    </source>
</evidence>
<accession>A0A4S8LKZ8</accession>
<name>A0A4S8LKZ8_DENBC</name>
<protein>
    <submittedName>
        <fullName evidence="15">Cytochrome P450</fullName>
    </submittedName>
</protein>
<evidence type="ECO:0000256" key="11">
    <source>
        <dbReference type="ARBA" id="ARBA00023033"/>
    </source>
</evidence>
<dbReference type="PANTHER" id="PTHR46300:SF2">
    <property type="entry name" value="CYTOCHROME P450 MONOOXYGENASE ALNH-RELATED"/>
    <property type="match status" value="1"/>
</dbReference>
<dbReference type="Pfam" id="PF00067">
    <property type="entry name" value="p450"/>
    <property type="match status" value="1"/>
</dbReference>
<keyword evidence="13" id="KW-0325">Glycoprotein</keyword>
<dbReference type="GO" id="GO:0020037">
    <property type="term" value="F:heme binding"/>
    <property type="evidence" value="ECO:0007669"/>
    <property type="project" value="InterPro"/>
</dbReference>
<dbReference type="PRINTS" id="PR00463">
    <property type="entry name" value="EP450I"/>
</dbReference>
<keyword evidence="16" id="KW-1185">Reference proteome</keyword>
<keyword evidence="12" id="KW-0472">Membrane</keyword>
<dbReference type="EMBL" id="ML179361">
    <property type="protein sequence ID" value="THU89650.1"/>
    <property type="molecule type" value="Genomic_DNA"/>
</dbReference>
<keyword evidence="8" id="KW-1133">Transmembrane helix</keyword>
<comment type="similarity">
    <text evidence="4">Belongs to the cytochrome P450 family.</text>
</comment>
<gene>
    <name evidence="15" type="ORF">K435DRAFT_969008</name>
</gene>
<evidence type="ECO:0000256" key="12">
    <source>
        <dbReference type="ARBA" id="ARBA00023136"/>
    </source>
</evidence>
<dbReference type="AlphaFoldDB" id="A0A4S8LKZ8"/>
<evidence type="ECO:0000256" key="8">
    <source>
        <dbReference type="ARBA" id="ARBA00022989"/>
    </source>
</evidence>
<evidence type="ECO:0000256" key="3">
    <source>
        <dbReference type="ARBA" id="ARBA00005179"/>
    </source>
</evidence>
<dbReference type="Proteomes" id="UP000297245">
    <property type="component" value="Unassembled WGS sequence"/>
</dbReference>
<dbReference type="GO" id="GO:0016020">
    <property type="term" value="C:membrane"/>
    <property type="evidence" value="ECO:0007669"/>
    <property type="project" value="UniProtKB-SubCell"/>
</dbReference>
<dbReference type="SUPFAM" id="SSF48264">
    <property type="entry name" value="Cytochrome P450"/>
    <property type="match status" value="1"/>
</dbReference>
<dbReference type="InterPro" id="IPR050364">
    <property type="entry name" value="Cytochrome_P450_fung"/>
</dbReference>
<keyword evidence="7 14" id="KW-0479">Metal-binding</keyword>
<evidence type="ECO:0000256" key="6">
    <source>
        <dbReference type="ARBA" id="ARBA00022692"/>
    </source>
</evidence>
<evidence type="ECO:0000256" key="7">
    <source>
        <dbReference type="ARBA" id="ARBA00022723"/>
    </source>
</evidence>
<dbReference type="OrthoDB" id="1470350at2759"/>
<comment type="subcellular location">
    <subcellularLocation>
        <location evidence="2">Membrane</location>
        <topology evidence="2">Single-pass membrane protein</topology>
    </subcellularLocation>
</comment>
<keyword evidence="9" id="KW-0560">Oxidoreductase</keyword>
<keyword evidence="10 14" id="KW-0408">Iron</keyword>
<dbReference type="GO" id="GO:0016705">
    <property type="term" value="F:oxidoreductase activity, acting on paired donors, with incorporation or reduction of molecular oxygen"/>
    <property type="evidence" value="ECO:0007669"/>
    <property type="project" value="InterPro"/>
</dbReference>
<comment type="pathway">
    <text evidence="3">Secondary metabolite biosynthesis.</text>
</comment>
<organism evidence="15 16">
    <name type="scientific">Dendrothele bispora (strain CBS 962.96)</name>
    <dbReference type="NCBI Taxonomy" id="1314807"/>
    <lineage>
        <taxon>Eukaryota</taxon>
        <taxon>Fungi</taxon>
        <taxon>Dikarya</taxon>
        <taxon>Basidiomycota</taxon>
        <taxon>Agaricomycotina</taxon>
        <taxon>Agaricomycetes</taxon>
        <taxon>Agaricomycetidae</taxon>
        <taxon>Agaricales</taxon>
        <taxon>Agaricales incertae sedis</taxon>
        <taxon>Dendrothele</taxon>
    </lineage>
</organism>
<dbReference type="Gene3D" id="1.10.630.10">
    <property type="entry name" value="Cytochrome P450"/>
    <property type="match status" value="1"/>
</dbReference>
<dbReference type="InterPro" id="IPR001128">
    <property type="entry name" value="Cyt_P450"/>
</dbReference>
<dbReference type="InterPro" id="IPR036396">
    <property type="entry name" value="Cyt_P450_sf"/>
</dbReference>
<keyword evidence="5 14" id="KW-0349">Heme</keyword>
<evidence type="ECO:0000313" key="16">
    <source>
        <dbReference type="Proteomes" id="UP000297245"/>
    </source>
</evidence>
<keyword evidence="6" id="KW-0812">Transmembrane</keyword>
<dbReference type="GO" id="GO:0004497">
    <property type="term" value="F:monooxygenase activity"/>
    <property type="evidence" value="ECO:0007669"/>
    <property type="project" value="UniProtKB-KW"/>
</dbReference>
<proteinExistence type="inferred from homology"/>
<sequence length="521" mass="58747">MIHISQSNGVIILLVTFIVTLRYVSSRNKSTRLPPGPRGLPILGNVFQLDTERPWVTYGKWKKRYGPLVYLNMAGQPILVLNSQKAVQDLLDHRPTKYSDRPSWIVANEITGGLDLPVMRYGELWRRMRKASDIPLGVKASSNYHRVQTEQSILLAHGLLSGSENWGFHVERTSISIVLSLVYDMPTVQSLDEPSVRHMDTLLDGVSAAILPGAYLVDIFPVLRHLPLVLSKWRRDAQKDCQKLTSWLTGMFLPIKNRALKGEEQPPSFCATLAESQTRHGMSDEECAWIAGVLYGAGQETTGTVLKWFLLAMVSYPHVQEKAQDELDRVVGRARPPSFSDMKHLPYIQAIVKEILRWQTPLTVGVPHATSEDDYYEGYFIPKGTVCMANVMGLHRDPEIYGPDADEFRPERHLNDDGEIKDEKSQGHFTYGFGHRICVGRHVANNSLFIAIAIMLWAMKITSVKDEKGNSVKPDLEGAPGMLWRPKPFDLKVEPRFQDAAVLIQQARDDVMQDSIARSQI</sequence>
<evidence type="ECO:0000256" key="14">
    <source>
        <dbReference type="PIRSR" id="PIRSR602401-1"/>
    </source>
</evidence>
<evidence type="ECO:0000256" key="4">
    <source>
        <dbReference type="ARBA" id="ARBA00010617"/>
    </source>
</evidence>
<dbReference type="PRINTS" id="PR00385">
    <property type="entry name" value="P450"/>
</dbReference>
<keyword evidence="11" id="KW-0503">Monooxygenase</keyword>
<reference evidence="15 16" key="1">
    <citation type="journal article" date="2019" name="Nat. Ecol. Evol.">
        <title>Megaphylogeny resolves global patterns of mushroom evolution.</title>
        <authorList>
            <person name="Varga T."/>
            <person name="Krizsan K."/>
            <person name="Foldi C."/>
            <person name="Dima B."/>
            <person name="Sanchez-Garcia M."/>
            <person name="Sanchez-Ramirez S."/>
            <person name="Szollosi G.J."/>
            <person name="Szarkandi J.G."/>
            <person name="Papp V."/>
            <person name="Albert L."/>
            <person name="Andreopoulos W."/>
            <person name="Angelini C."/>
            <person name="Antonin V."/>
            <person name="Barry K.W."/>
            <person name="Bougher N.L."/>
            <person name="Buchanan P."/>
            <person name="Buyck B."/>
            <person name="Bense V."/>
            <person name="Catcheside P."/>
            <person name="Chovatia M."/>
            <person name="Cooper J."/>
            <person name="Damon W."/>
            <person name="Desjardin D."/>
            <person name="Finy P."/>
            <person name="Geml J."/>
            <person name="Haridas S."/>
            <person name="Hughes K."/>
            <person name="Justo A."/>
            <person name="Karasinski D."/>
            <person name="Kautmanova I."/>
            <person name="Kiss B."/>
            <person name="Kocsube S."/>
            <person name="Kotiranta H."/>
            <person name="LaButti K.M."/>
            <person name="Lechner B.E."/>
            <person name="Liimatainen K."/>
            <person name="Lipzen A."/>
            <person name="Lukacs Z."/>
            <person name="Mihaltcheva S."/>
            <person name="Morgado L.N."/>
            <person name="Niskanen T."/>
            <person name="Noordeloos M.E."/>
            <person name="Ohm R.A."/>
            <person name="Ortiz-Santana B."/>
            <person name="Ovrebo C."/>
            <person name="Racz N."/>
            <person name="Riley R."/>
            <person name="Savchenko A."/>
            <person name="Shiryaev A."/>
            <person name="Soop K."/>
            <person name="Spirin V."/>
            <person name="Szebenyi C."/>
            <person name="Tomsovsky M."/>
            <person name="Tulloss R.E."/>
            <person name="Uehling J."/>
            <person name="Grigoriev I.V."/>
            <person name="Vagvolgyi C."/>
            <person name="Papp T."/>
            <person name="Martin F.M."/>
            <person name="Miettinen O."/>
            <person name="Hibbett D.S."/>
            <person name="Nagy L.G."/>
        </authorList>
    </citation>
    <scope>NUCLEOTIDE SEQUENCE [LARGE SCALE GENOMIC DNA]</scope>
    <source>
        <strain evidence="15 16">CBS 962.96</strain>
    </source>
</reference>
<dbReference type="CDD" id="cd11065">
    <property type="entry name" value="CYP64-like"/>
    <property type="match status" value="1"/>
</dbReference>
<comment type="cofactor">
    <cofactor evidence="1 14">
        <name>heme</name>
        <dbReference type="ChEBI" id="CHEBI:30413"/>
    </cofactor>
</comment>
<evidence type="ECO:0000256" key="2">
    <source>
        <dbReference type="ARBA" id="ARBA00004167"/>
    </source>
</evidence>
<dbReference type="GO" id="GO:0005506">
    <property type="term" value="F:iron ion binding"/>
    <property type="evidence" value="ECO:0007669"/>
    <property type="project" value="InterPro"/>
</dbReference>
<evidence type="ECO:0000256" key="10">
    <source>
        <dbReference type="ARBA" id="ARBA00023004"/>
    </source>
</evidence>
<dbReference type="InterPro" id="IPR002401">
    <property type="entry name" value="Cyt_P450_E_grp-I"/>
</dbReference>